<keyword evidence="2" id="KW-0238">DNA-binding</keyword>
<dbReference type="Gene3D" id="1.10.10.60">
    <property type="entry name" value="Homeodomain-like"/>
    <property type="match status" value="2"/>
</dbReference>
<keyword evidence="1" id="KW-0805">Transcription regulation</keyword>
<dbReference type="PANTHER" id="PTHR46796">
    <property type="entry name" value="HTH-TYPE TRANSCRIPTIONAL ACTIVATOR RHAS-RELATED"/>
    <property type="match status" value="1"/>
</dbReference>
<dbReference type="InterPro" id="IPR018060">
    <property type="entry name" value="HTH_AraC"/>
</dbReference>
<evidence type="ECO:0000256" key="3">
    <source>
        <dbReference type="ARBA" id="ARBA00023163"/>
    </source>
</evidence>
<gene>
    <name evidence="6" type="ORF">JI751_13625</name>
</gene>
<comment type="caution">
    <text evidence="6">The sequence shown here is derived from an EMBL/GenBank/DDBJ whole genome shotgun (WGS) entry which is preliminary data.</text>
</comment>
<reference evidence="6 7" key="1">
    <citation type="submission" date="2021-01" db="EMBL/GenBank/DDBJ databases">
        <title>Genome seq and assembly of Nocardiodes sp. G10.</title>
        <authorList>
            <person name="Chhetri G."/>
        </authorList>
    </citation>
    <scope>NUCLEOTIDE SEQUENCE [LARGE SCALE GENOMIC DNA]</scope>
    <source>
        <strain evidence="6 7">G10</strain>
    </source>
</reference>
<dbReference type="InterPro" id="IPR009057">
    <property type="entry name" value="Homeodomain-like_sf"/>
</dbReference>
<evidence type="ECO:0000256" key="1">
    <source>
        <dbReference type="ARBA" id="ARBA00023015"/>
    </source>
</evidence>
<evidence type="ECO:0000259" key="5">
    <source>
        <dbReference type="PROSITE" id="PS01124"/>
    </source>
</evidence>
<dbReference type="PROSITE" id="PS01124">
    <property type="entry name" value="HTH_ARAC_FAMILY_2"/>
    <property type="match status" value="1"/>
</dbReference>
<feature type="domain" description="HTH araC/xylS-type" evidence="5">
    <location>
        <begin position="211"/>
        <end position="309"/>
    </location>
</feature>
<dbReference type="RefSeq" id="WP_201937546.1">
    <property type="nucleotide sequence ID" value="NZ_JAERSG010000004.1"/>
</dbReference>
<dbReference type="Proteomes" id="UP000636918">
    <property type="component" value="Unassembled WGS sequence"/>
</dbReference>
<evidence type="ECO:0000256" key="2">
    <source>
        <dbReference type="ARBA" id="ARBA00023125"/>
    </source>
</evidence>
<dbReference type="EMBL" id="JAERSG010000004">
    <property type="protein sequence ID" value="MBL0748653.1"/>
    <property type="molecule type" value="Genomic_DNA"/>
</dbReference>
<keyword evidence="7" id="KW-1185">Reference proteome</keyword>
<dbReference type="PANTHER" id="PTHR46796:SF13">
    <property type="entry name" value="HTH-TYPE TRANSCRIPTIONAL ACTIVATOR RHAS"/>
    <property type="match status" value="1"/>
</dbReference>
<dbReference type="Pfam" id="PF12852">
    <property type="entry name" value="Cupin_6"/>
    <property type="match status" value="1"/>
</dbReference>
<dbReference type="InterPro" id="IPR018062">
    <property type="entry name" value="HTH_AraC-typ_CS"/>
</dbReference>
<dbReference type="Pfam" id="PF12833">
    <property type="entry name" value="HTH_18"/>
    <property type="match status" value="1"/>
</dbReference>
<evidence type="ECO:0000256" key="4">
    <source>
        <dbReference type="SAM" id="MobiDB-lite"/>
    </source>
</evidence>
<dbReference type="InterPro" id="IPR032783">
    <property type="entry name" value="AraC_lig"/>
</dbReference>
<sequence>MDGLSAMLDGPRARRAFLLRILLDPPWCVRLEDEAPLSVTTVVRGGMWVCPDDEEPVRLGAGDVVVWVGGDHWTIADDPGTPTQVVIHPGQVCTTVDGHVVAEEMAQGVRSWGNTGEGETVLLTGVYQLEGEVTRRLLRALPRTLVLRADELETPLVDLLAQEVVRDAPGQEAVLDRLLDLLLLTLLRTWFARSHAGTPGWYAAQGDAVVGPALRLMQHHPHHAWSVAELADRSGVSRAGFARRFTELVGEPPMAFLTQWRISLAADLLLEPDATVASVARRVGYATPFALSAAFKRERGISPRDHRRAGSQRASALPTARPEKMHPPRKVPSSAL</sequence>
<evidence type="ECO:0000313" key="6">
    <source>
        <dbReference type="EMBL" id="MBL0748653.1"/>
    </source>
</evidence>
<feature type="region of interest" description="Disordered" evidence="4">
    <location>
        <begin position="300"/>
        <end position="336"/>
    </location>
</feature>
<dbReference type="InterPro" id="IPR050204">
    <property type="entry name" value="AraC_XylS_family_regulators"/>
</dbReference>
<evidence type="ECO:0000313" key="7">
    <source>
        <dbReference type="Proteomes" id="UP000636918"/>
    </source>
</evidence>
<dbReference type="SMART" id="SM00342">
    <property type="entry name" value="HTH_ARAC"/>
    <property type="match status" value="1"/>
</dbReference>
<keyword evidence="3" id="KW-0804">Transcription</keyword>
<accession>A0ABS1LAC8</accession>
<dbReference type="SUPFAM" id="SSF46689">
    <property type="entry name" value="Homeodomain-like"/>
    <property type="match status" value="2"/>
</dbReference>
<dbReference type="PROSITE" id="PS00041">
    <property type="entry name" value="HTH_ARAC_FAMILY_1"/>
    <property type="match status" value="1"/>
</dbReference>
<organism evidence="6 7">
    <name type="scientific">Nocardioides baculatus</name>
    <dbReference type="NCBI Taxonomy" id="2801337"/>
    <lineage>
        <taxon>Bacteria</taxon>
        <taxon>Bacillati</taxon>
        <taxon>Actinomycetota</taxon>
        <taxon>Actinomycetes</taxon>
        <taxon>Propionibacteriales</taxon>
        <taxon>Nocardioidaceae</taxon>
        <taxon>Nocardioides</taxon>
    </lineage>
</organism>
<proteinExistence type="predicted"/>
<protein>
    <submittedName>
        <fullName evidence="6">AraC family transcriptional regulator</fullName>
    </submittedName>
</protein>
<name>A0ABS1LAC8_9ACTN</name>